<feature type="non-terminal residue" evidence="12">
    <location>
        <position position="363"/>
    </location>
</feature>
<sequence length="363" mass="38084">MLRRNAQRLQLLLHQQHSAHGSDEILLAERLLSGRLAGPSGSPSILDTAFGLTRLFTKQSMRKGLLASHSVLRPGTLKQEEGFLANLFRRYMGSNAPRKGFENFAPKGQGTSASKSSKSSKSEGNVGGSGGGNQNRNEGSDPESQKLDLGATLMNSLLLGALWLLFGPSISGSREGGGRTSEISFQEFRNQLLASGQVVRLEVANGSIVKVYVRSSSAAADVTPAGVGAGTSAAQQQQSQEEVFIADGSAGTTTSGAGAGARVGSGPGAMLRYYFHIGSVDSFERKLDEAQRELGIPPSQMVPVKYVDEVSLVNVLLEVAPTLLLMGATYWLISRQMRQMTGMGGLGRGGLGGRNGRGGMGGA</sequence>
<accession>A0ABQ5RUQ3</accession>
<comment type="cofactor">
    <cofactor evidence="1">
        <name>Zn(2+)</name>
        <dbReference type="ChEBI" id="CHEBI:29105"/>
    </cofactor>
</comment>
<dbReference type="EMBL" id="BSDZ01000010">
    <property type="protein sequence ID" value="GLI61265.1"/>
    <property type="molecule type" value="Genomic_DNA"/>
</dbReference>
<keyword evidence="2" id="KW-0645">Protease</keyword>
<keyword evidence="7" id="KW-0067">ATP-binding</keyword>
<feature type="region of interest" description="Disordered" evidence="9">
    <location>
        <begin position="99"/>
        <end position="146"/>
    </location>
</feature>
<dbReference type="Gene3D" id="3.40.1690.20">
    <property type="match status" value="1"/>
</dbReference>
<dbReference type="PANTHER" id="PTHR43655">
    <property type="entry name" value="ATP-DEPENDENT PROTEASE"/>
    <property type="match status" value="1"/>
</dbReference>
<evidence type="ECO:0000256" key="1">
    <source>
        <dbReference type="ARBA" id="ARBA00001947"/>
    </source>
</evidence>
<dbReference type="PANTHER" id="PTHR43655:SF2">
    <property type="entry name" value="AFG3 LIKE MATRIX AAA PEPTIDASE SUBUNIT 2, ISOFORM A"/>
    <property type="match status" value="1"/>
</dbReference>
<evidence type="ECO:0000256" key="8">
    <source>
        <dbReference type="ARBA" id="ARBA00023049"/>
    </source>
</evidence>
<dbReference type="Pfam" id="PF06480">
    <property type="entry name" value="FtsH_ext"/>
    <property type="match status" value="1"/>
</dbReference>
<evidence type="ECO:0000256" key="7">
    <source>
        <dbReference type="ARBA" id="ARBA00022840"/>
    </source>
</evidence>
<feature type="transmembrane region" description="Helical" evidence="10">
    <location>
        <begin position="311"/>
        <end position="333"/>
    </location>
</feature>
<dbReference type="InterPro" id="IPR050928">
    <property type="entry name" value="ATP-dep_Zn_Metalloprotease"/>
</dbReference>
<evidence type="ECO:0000256" key="9">
    <source>
        <dbReference type="SAM" id="MobiDB-lite"/>
    </source>
</evidence>
<organism evidence="12 13">
    <name type="scientific">Volvox africanus</name>
    <dbReference type="NCBI Taxonomy" id="51714"/>
    <lineage>
        <taxon>Eukaryota</taxon>
        <taxon>Viridiplantae</taxon>
        <taxon>Chlorophyta</taxon>
        <taxon>core chlorophytes</taxon>
        <taxon>Chlorophyceae</taxon>
        <taxon>CS clade</taxon>
        <taxon>Chlamydomonadales</taxon>
        <taxon>Volvocaceae</taxon>
        <taxon>Volvox</taxon>
    </lineage>
</organism>
<name>A0ABQ5RUQ3_9CHLO</name>
<dbReference type="Proteomes" id="UP001165090">
    <property type="component" value="Unassembled WGS sequence"/>
</dbReference>
<protein>
    <recommendedName>
        <fullName evidence="11">Peptidase M41 FtsH extracellular domain-containing protein</fullName>
    </recommendedName>
</protein>
<keyword evidence="5" id="KW-0378">Hydrolase</keyword>
<evidence type="ECO:0000256" key="4">
    <source>
        <dbReference type="ARBA" id="ARBA00022741"/>
    </source>
</evidence>
<evidence type="ECO:0000256" key="3">
    <source>
        <dbReference type="ARBA" id="ARBA00022723"/>
    </source>
</evidence>
<evidence type="ECO:0000313" key="12">
    <source>
        <dbReference type="EMBL" id="GLI61265.1"/>
    </source>
</evidence>
<feature type="domain" description="Peptidase M41 FtsH extracellular" evidence="11">
    <location>
        <begin position="157"/>
        <end position="299"/>
    </location>
</feature>
<evidence type="ECO:0000256" key="5">
    <source>
        <dbReference type="ARBA" id="ARBA00022801"/>
    </source>
</evidence>
<gene>
    <name evidence="12" type="ORF">VaNZ11_003579</name>
</gene>
<evidence type="ECO:0000259" key="11">
    <source>
        <dbReference type="Pfam" id="PF06480"/>
    </source>
</evidence>
<keyword evidence="10" id="KW-0472">Membrane</keyword>
<keyword evidence="10" id="KW-0812">Transmembrane</keyword>
<keyword evidence="13" id="KW-1185">Reference proteome</keyword>
<evidence type="ECO:0000256" key="6">
    <source>
        <dbReference type="ARBA" id="ARBA00022833"/>
    </source>
</evidence>
<keyword evidence="3" id="KW-0479">Metal-binding</keyword>
<evidence type="ECO:0000313" key="13">
    <source>
        <dbReference type="Proteomes" id="UP001165090"/>
    </source>
</evidence>
<comment type="caution">
    <text evidence="12">The sequence shown here is derived from an EMBL/GenBank/DDBJ whole genome shotgun (WGS) entry which is preliminary data.</text>
</comment>
<dbReference type="InterPro" id="IPR011546">
    <property type="entry name" value="Pept_M41_FtsH_extracell"/>
</dbReference>
<keyword evidence="4" id="KW-0547">Nucleotide-binding</keyword>
<keyword evidence="8" id="KW-0482">Metalloprotease</keyword>
<proteinExistence type="predicted"/>
<feature type="compositionally biased region" description="Low complexity" evidence="9">
    <location>
        <begin position="107"/>
        <end position="124"/>
    </location>
</feature>
<evidence type="ECO:0000256" key="2">
    <source>
        <dbReference type="ARBA" id="ARBA00022670"/>
    </source>
</evidence>
<keyword evidence="6" id="KW-0862">Zinc</keyword>
<keyword evidence="10" id="KW-1133">Transmembrane helix</keyword>
<reference evidence="12 13" key="1">
    <citation type="journal article" date="2023" name="IScience">
        <title>Expanded male sex-determining region conserved during the evolution of homothallism in the green alga Volvox.</title>
        <authorList>
            <person name="Yamamoto K."/>
            <person name="Matsuzaki R."/>
            <person name="Mahakham W."/>
            <person name="Heman W."/>
            <person name="Sekimoto H."/>
            <person name="Kawachi M."/>
            <person name="Minakuchi Y."/>
            <person name="Toyoda A."/>
            <person name="Nozaki H."/>
        </authorList>
    </citation>
    <scope>NUCLEOTIDE SEQUENCE [LARGE SCALE GENOMIC DNA]</scope>
    <source>
        <strain evidence="12 13">NIES-4468</strain>
    </source>
</reference>
<evidence type="ECO:0000256" key="10">
    <source>
        <dbReference type="SAM" id="Phobius"/>
    </source>
</evidence>